<evidence type="ECO:0008006" key="5">
    <source>
        <dbReference type="Google" id="ProtNLM"/>
    </source>
</evidence>
<dbReference type="EMBL" id="LAZR01004574">
    <property type="protein sequence ID" value="KKN07409.1"/>
    <property type="molecule type" value="Genomic_DNA"/>
</dbReference>
<dbReference type="InterPro" id="IPR023620">
    <property type="entry name" value="SmpB"/>
</dbReference>
<dbReference type="AlphaFoldDB" id="A0A0F9MP60"/>
<dbReference type="Gene3D" id="2.40.280.10">
    <property type="match status" value="1"/>
</dbReference>
<dbReference type="InterPro" id="IPR020081">
    <property type="entry name" value="SsrA-bd_prot_CS"/>
</dbReference>
<reference evidence="4" key="1">
    <citation type="journal article" date="2015" name="Nature">
        <title>Complex archaea that bridge the gap between prokaryotes and eukaryotes.</title>
        <authorList>
            <person name="Spang A."/>
            <person name="Saw J.H."/>
            <person name="Jorgensen S.L."/>
            <person name="Zaremba-Niedzwiedzka K."/>
            <person name="Martijn J."/>
            <person name="Lind A.E."/>
            <person name="van Eijk R."/>
            <person name="Schleper C."/>
            <person name="Guy L."/>
            <person name="Ettema T.J."/>
        </authorList>
    </citation>
    <scope>NUCLEOTIDE SEQUENCE</scope>
</reference>
<comment type="caution">
    <text evidence="4">The sequence shown here is derived from an EMBL/GenBank/DDBJ whole genome shotgun (WGS) entry which is preliminary data.</text>
</comment>
<sequence length="167" mass="19239">MHRTCPAGRTLGRFLKKIISQNKKARHDYNIEKTYETGIALTGTEIKSVRSHKVSIKESFARVKGGEVFLHNMNITPLQTGDLRTFEATRPRKLLLHKREIRHLIGKIQERGFTLIPISLYFKNSLVKVELGLGKGKKLHDKRRQIAKKTADREIERAIKDTQRGRS</sequence>
<dbReference type="CDD" id="cd09294">
    <property type="entry name" value="SmpB"/>
    <property type="match status" value="1"/>
</dbReference>
<dbReference type="SUPFAM" id="SSF74982">
    <property type="entry name" value="Small protein B (SmpB)"/>
    <property type="match status" value="1"/>
</dbReference>
<keyword evidence="2" id="KW-0694">RNA-binding</keyword>
<evidence type="ECO:0000313" key="4">
    <source>
        <dbReference type="EMBL" id="KKN07409.1"/>
    </source>
</evidence>
<dbReference type="GO" id="GO:0005829">
    <property type="term" value="C:cytosol"/>
    <property type="evidence" value="ECO:0007669"/>
    <property type="project" value="TreeGrafter"/>
</dbReference>
<organism evidence="4">
    <name type="scientific">marine sediment metagenome</name>
    <dbReference type="NCBI Taxonomy" id="412755"/>
    <lineage>
        <taxon>unclassified sequences</taxon>
        <taxon>metagenomes</taxon>
        <taxon>ecological metagenomes</taxon>
    </lineage>
</organism>
<dbReference type="NCBIfam" id="NF003843">
    <property type="entry name" value="PRK05422.1"/>
    <property type="match status" value="1"/>
</dbReference>
<accession>A0A0F9MP60</accession>
<keyword evidence="1" id="KW-0963">Cytoplasm</keyword>
<dbReference type="PANTHER" id="PTHR30308">
    <property type="entry name" value="TMRNA-BINDING COMPONENT OF TRANS-TRANSLATION TAGGING COMPLEX"/>
    <property type="match status" value="1"/>
</dbReference>
<protein>
    <recommendedName>
        <fullName evidence="5">SsrA-binding protein</fullName>
    </recommendedName>
</protein>
<evidence type="ECO:0000256" key="3">
    <source>
        <dbReference type="SAM" id="MobiDB-lite"/>
    </source>
</evidence>
<proteinExistence type="inferred from homology"/>
<dbReference type="GO" id="GO:0003723">
    <property type="term" value="F:RNA binding"/>
    <property type="evidence" value="ECO:0007669"/>
    <property type="project" value="UniProtKB-KW"/>
</dbReference>
<name>A0A0F9MP60_9ZZZZ</name>
<dbReference type="NCBIfam" id="TIGR00086">
    <property type="entry name" value="smpB"/>
    <property type="match status" value="1"/>
</dbReference>
<dbReference type="PROSITE" id="PS01317">
    <property type="entry name" value="SSRP"/>
    <property type="match status" value="1"/>
</dbReference>
<evidence type="ECO:0000256" key="1">
    <source>
        <dbReference type="ARBA" id="ARBA00022490"/>
    </source>
</evidence>
<dbReference type="PANTHER" id="PTHR30308:SF2">
    <property type="entry name" value="SSRA-BINDING PROTEIN"/>
    <property type="match status" value="1"/>
</dbReference>
<gene>
    <name evidence="4" type="ORF">LCGC14_1067160</name>
</gene>
<feature type="compositionally biased region" description="Basic and acidic residues" evidence="3">
    <location>
        <begin position="149"/>
        <end position="167"/>
    </location>
</feature>
<dbReference type="Pfam" id="PF01668">
    <property type="entry name" value="SmpB"/>
    <property type="match status" value="1"/>
</dbReference>
<feature type="region of interest" description="Disordered" evidence="3">
    <location>
        <begin position="142"/>
        <end position="167"/>
    </location>
</feature>
<dbReference type="HAMAP" id="MF_00023">
    <property type="entry name" value="SmpB"/>
    <property type="match status" value="1"/>
</dbReference>
<dbReference type="GO" id="GO:0070930">
    <property type="term" value="P:trans-translation-dependent protein tagging"/>
    <property type="evidence" value="ECO:0007669"/>
    <property type="project" value="TreeGrafter"/>
</dbReference>
<dbReference type="InterPro" id="IPR000037">
    <property type="entry name" value="SsrA-bd_prot"/>
</dbReference>
<evidence type="ECO:0000256" key="2">
    <source>
        <dbReference type="ARBA" id="ARBA00022884"/>
    </source>
</evidence>